<dbReference type="AlphaFoldDB" id="A0A8H6AZE6"/>
<evidence type="ECO:0000313" key="2">
    <source>
        <dbReference type="Proteomes" id="UP000531561"/>
    </source>
</evidence>
<gene>
    <name evidence="1" type="ORF">Bfra_002652</name>
</gene>
<name>A0A8H6AZE6_9HELO</name>
<dbReference type="RefSeq" id="XP_037195196.1">
    <property type="nucleotide sequence ID" value="XM_037333068.1"/>
</dbReference>
<dbReference type="GeneID" id="59256760"/>
<dbReference type="Proteomes" id="UP000531561">
    <property type="component" value="Unassembled WGS sequence"/>
</dbReference>
<organism evidence="1 2">
    <name type="scientific">Botrytis fragariae</name>
    <dbReference type="NCBI Taxonomy" id="1964551"/>
    <lineage>
        <taxon>Eukaryota</taxon>
        <taxon>Fungi</taxon>
        <taxon>Dikarya</taxon>
        <taxon>Ascomycota</taxon>
        <taxon>Pezizomycotina</taxon>
        <taxon>Leotiomycetes</taxon>
        <taxon>Helotiales</taxon>
        <taxon>Sclerotiniaceae</taxon>
        <taxon>Botrytis</taxon>
    </lineage>
</organism>
<evidence type="ECO:0000313" key="1">
    <source>
        <dbReference type="EMBL" id="KAF5876250.1"/>
    </source>
</evidence>
<accession>A0A8H6AZE6</accession>
<keyword evidence="2" id="KW-1185">Reference proteome</keyword>
<protein>
    <submittedName>
        <fullName evidence="1">Uncharacterized protein</fullName>
    </submittedName>
</protein>
<dbReference type="EMBL" id="JABFCT010000004">
    <property type="protein sequence ID" value="KAF5876250.1"/>
    <property type="molecule type" value="Genomic_DNA"/>
</dbReference>
<dbReference type="OrthoDB" id="10429603at2759"/>
<comment type="caution">
    <text evidence="1">The sequence shown here is derived from an EMBL/GenBank/DDBJ whole genome shotgun (WGS) entry which is preliminary data.</text>
</comment>
<sequence length="87" mass="9948">MSYTPVKGFYILSMEETKHKHRVLVREKKKAVLCHDKNAADDLYVANPAVNSRILVPSQSVKSVKTDNHELVESVTHALMMILKNWN</sequence>
<reference evidence="1 2" key="1">
    <citation type="journal article" date="2020" name="Phytopathology">
        <title>A high-quality genome resource of Botrytis fragariae, a new and rapidly spreading fungal pathogen causing strawberry gray mold in the U.S.A.</title>
        <authorList>
            <person name="Wu Y."/>
            <person name="Saski C.A."/>
            <person name="Schnabel G."/>
            <person name="Xiao S."/>
            <person name="Hu M."/>
        </authorList>
    </citation>
    <scope>NUCLEOTIDE SEQUENCE [LARGE SCALE GENOMIC DNA]</scope>
    <source>
        <strain evidence="1 2">BVB16</strain>
    </source>
</reference>
<proteinExistence type="predicted"/>